<keyword evidence="3" id="KW-1185">Reference proteome</keyword>
<evidence type="ECO:0008006" key="4">
    <source>
        <dbReference type="Google" id="ProtNLM"/>
    </source>
</evidence>
<feature type="signal peptide" evidence="1">
    <location>
        <begin position="1"/>
        <end position="30"/>
    </location>
</feature>
<protein>
    <recommendedName>
        <fullName evidence="4">Alpha/beta hydrolase</fullName>
    </recommendedName>
</protein>
<feature type="chain" id="PRO_5020969077" description="Alpha/beta hydrolase" evidence="1">
    <location>
        <begin position="31"/>
        <end position="575"/>
    </location>
</feature>
<reference evidence="2 3" key="1">
    <citation type="submission" date="2019-03" db="EMBL/GenBank/DDBJ databases">
        <title>Draft genome sequences of novel Actinobacteria.</title>
        <authorList>
            <person name="Sahin N."/>
            <person name="Ay H."/>
            <person name="Saygin H."/>
        </authorList>
    </citation>
    <scope>NUCLEOTIDE SEQUENCE [LARGE SCALE GENOMIC DNA]</scope>
    <source>
        <strain evidence="2 3">JCM 13523</strain>
    </source>
</reference>
<dbReference type="EMBL" id="SMKX01000005">
    <property type="protein sequence ID" value="TDD62636.1"/>
    <property type="molecule type" value="Genomic_DNA"/>
</dbReference>
<organism evidence="2 3">
    <name type="scientific">Kribbella antibiotica</name>
    <dbReference type="NCBI Taxonomy" id="190195"/>
    <lineage>
        <taxon>Bacteria</taxon>
        <taxon>Bacillati</taxon>
        <taxon>Actinomycetota</taxon>
        <taxon>Actinomycetes</taxon>
        <taxon>Propionibacteriales</taxon>
        <taxon>Kribbellaceae</taxon>
        <taxon>Kribbella</taxon>
    </lineage>
</organism>
<evidence type="ECO:0000313" key="2">
    <source>
        <dbReference type="EMBL" id="TDD62636.1"/>
    </source>
</evidence>
<dbReference type="OrthoDB" id="55081at2"/>
<dbReference type="RefSeq" id="WP_132164939.1">
    <property type="nucleotide sequence ID" value="NZ_SMKX01000005.1"/>
</dbReference>
<keyword evidence="1" id="KW-0732">Signal</keyword>
<evidence type="ECO:0000256" key="1">
    <source>
        <dbReference type="SAM" id="SignalP"/>
    </source>
</evidence>
<evidence type="ECO:0000313" key="3">
    <source>
        <dbReference type="Proteomes" id="UP000295124"/>
    </source>
</evidence>
<gene>
    <name evidence="2" type="ORF">E1263_02660</name>
</gene>
<sequence>MPAPRRTAVLVALTLTTGLMVALPAGPATASPITGRTETVLETDGRIQVSHVSLTSPLPNANPHPAACDAIGYLRYRDTAGPADPQQADSVVVSQQGTFGNAYNSDSVARNTVRSAIAAGKHLEYWSLARRGNCLNDDTGINAALRARDYRVALNYYYRGTTIDGHRFAGYDAVKNSPFLADLGLERTLRDQYDLMLHELPSQHVRQTKAFCTGISMGGLVTGLFASWDFDGNPATTADAGFNQCAGFAAQDTILPSDPVQLKADPLLGFVSNLLVGTTHQAASAAFRNGTLPRTLAGVPALGPEGFHLQRMAGLAAYLAPEAETDVLSYLPNDPATKLGERILYAPSYTEFVTGLNGLRSFRYTNEALLGTLVDNNSVNIGLFQVSVGALSGGPVRPKTFPLPGQVSEIPIAGGLLSAVAGPSPRVAPLSTRALYTWKNFNEVSGVSFTAPDQEATDIRDLARQLAQGSPIGYWEENFPVKLLADIIFAFGGARDGELANVRYENAARDTTKPTVTLLAGNSSVRHATAIFLPGATTVIPGYTHIDTINAAAVQNDGRPDPSGQLLADFVLASS</sequence>
<accession>A0A4R4ZWA2</accession>
<proteinExistence type="predicted"/>
<dbReference type="AlphaFoldDB" id="A0A4R4ZWA2"/>
<dbReference type="Proteomes" id="UP000295124">
    <property type="component" value="Unassembled WGS sequence"/>
</dbReference>
<name>A0A4R4ZWA2_9ACTN</name>
<comment type="caution">
    <text evidence="2">The sequence shown here is derived from an EMBL/GenBank/DDBJ whole genome shotgun (WGS) entry which is preliminary data.</text>
</comment>